<evidence type="ECO:0000313" key="2">
    <source>
        <dbReference type="EMBL" id="MBD2607958.1"/>
    </source>
</evidence>
<dbReference type="EMBL" id="JACJTA010000078">
    <property type="protein sequence ID" value="MBD2607958.1"/>
    <property type="molecule type" value="Genomic_DNA"/>
</dbReference>
<sequence length="227" mass="27040">MRKKGKATPFLIRMVIKAWSQRFLSDYGKSKIFFFENPYLMRILLYIMCRKVFFLALTLTMQLFYRREGKRGKEERGKEEIILDTHKIFYYMTPNTGLKSLFLSGFIWGEVTIPLQILYPFPFALSPFPFFMNLLGKRANFPKKYQFFVKAKVIETYSLSGLGDIWEPIKKISIAITFCVSYDTIYRERKFLLIPGVLQPSYVYRFKSNGDRPEQIKHLPNYYRRAI</sequence>
<evidence type="ECO:0000313" key="3">
    <source>
        <dbReference type="Proteomes" id="UP000660380"/>
    </source>
</evidence>
<organism evidence="2 3">
    <name type="scientific">Scytonema hofmannii FACHB-248</name>
    <dbReference type="NCBI Taxonomy" id="1842502"/>
    <lineage>
        <taxon>Bacteria</taxon>
        <taxon>Bacillati</taxon>
        <taxon>Cyanobacteriota</taxon>
        <taxon>Cyanophyceae</taxon>
        <taxon>Nostocales</taxon>
        <taxon>Scytonemataceae</taxon>
        <taxon>Scytonema</taxon>
    </lineage>
</organism>
<protein>
    <submittedName>
        <fullName evidence="2">Uncharacterized protein</fullName>
    </submittedName>
</protein>
<evidence type="ECO:0000256" key="1">
    <source>
        <dbReference type="SAM" id="Phobius"/>
    </source>
</evidence>
<feature type="transmembrane region" description="Helical" evidence="1">
    <location>
        <begin position="117"/>
        <end position="136"/>
    </location>
</feature>
<reference evidence="2 3" key="1">
    <citation type="journal article" date="2020" name="ISME J.">
        <title>Comparative genomics reveals insights into cyanobacterial evolution and habitat adaptation.</title>
        <authorList>
            <person name="Chen M.Y."/>
            <person name="Teng W.K."/>
            <person name="Zhao L."/>
            <person name="Hu C.X."/>
            <person name="Zhou Y.K."/>
            <person name="Han B.P."/>
            <person name="Song L.R."/>
            <person name="Shu W.S."/>
        </authorList>
    </citation>
    <scope>NUCLEOTIDE SEQUENCE [LARGE SCALE GENOMIC DNA]</scope>
    <source>
        <strain evidence="2 3">FACHB-248</strain>
    </source>
</reference>
<proteinExistence type="predicted"/>
<keyword evidence="3" id="KW-1185">Reference proteome</keyword>
<keyword evidence="1" id="KW-0812">Transmembrane</keyword>
<name>A0ABR8GXT1_9CYAN</name>
<accession>A0ABR8GXT1</accession>
<dbReference type="Proteomes" id="UP000660380">
    <property type="component" value="Unassembled WGS sequence"/>
</dbReference>
<comment type="caution">
    <text evidence="2">The sequence shown here is derived from an EMBL/GenBank/DDBJ whole genome shotgun (WGS) entry which is preliminary data.</text>
</comment>
<feature type="transmembrane region" description="Helical" evidence="1">
    <location>
        <begin position="44"/>
        <end position="65"/>
    </location>
</feature>
<keyword evidence="1" id="KW-0472">Membrane</keyword>
<gene>
    <name evidence="2" type="ORF">H6G81_26435</name>
</gene>
<keyword evidence="1" id="KW-1133">Transmembrane helix</keyword>
<dbReference type="RefSeq" id="WP_029632535.1">
    <property type="nucleotide sequence ID" value="NZ_JACJTA010000078.1"/>
</dbReference>